<name>A0A2K9NNG9_BACTC</name>
<dbReference type="PROSITE" id="PS51318">
    <property type="entry name" value="TAT"/>
    <property type="match status" value="1"/>
</dbReference>
<accession>A0A2K9NNG9</accession>
<gene>
    <name evidence="1" type="ORF">C0V70_02890</name>
</gene>
<keyword evidence="2" id="KW-1185">Reference proteome</keyword>
<dbReference type="OrthoDB" id="6072362at2"/>
<dbReference type="RefSeq" id="WP_102242364.1">
    <property type="nucleotide sequence ID" value="NZ_CP025704.1"/>
</dbReference>
<dbReference type="EMBL" id="CP025704">
    <property type="protein sequence ID" value="AUN97069.1"/>
    <property type="molecule type" value="Genomic_DNA"/>
</dbReference>
<evidence type="ECO:0000313" key="2">
    <source>
        <dbReference type="Proteomes" id="UP000235584"/>
    </source>
</evidence>
<proteinExistence type="predicted"/>
<dbReference type="Proteomes" id="UP000235584">
    <property type="component" value="Chromosome"/>
</dbReference>
<dbReference type="KEGG" id="bsto:C0V70_02890"/>
<protein>
    <submittedName>
        <fullName evidence="1">General secretion pathway protein GspF</fullName>
    </submittedName>
</protein>
<dbReference type="AlphaFoldDB" id="A0A2K9NNG9"/>
<organism evidence="1 2">
    <name type="scientific">Bacteriovorax stolpii</name>
    <name type="common">Bdellovibrio stolpii</name>
    <dbReference type="NCBI Taxonomy" id="960"/>
    <lineage>
        <taxon>Bacteria</taxon>
        <taxon>Pseudomonadati</taxon>
        <taxon>Bdellovibrionota</taxon>
        <taxon>Bacteriovoracia</taxon>
        <taxon>Bacteriovoracales</taxon>
        <taxon>Bacteriovoracaceae</taxon>
        <taxon>Bacteriovorax</taxon>
    </lineage>
</organism>
<evidence type="ECO:0000313" key="1">
    <source>
        <dbReference type="EMBL" id="AUN97069.1"/>
    </source>
</evidence>
<dbReference type="InterPro" id="IPR006311">
    <property type="entry name" value="TAT_signal"/>
</dbReference>
<sequence>MTNKNKDQNPNAPLKHENHTLQSRRDFLSQGFLTGMSFTMLPGLLPLLKMNSAHALECGFGTQEAITRIPVMIFDLSGGANLVGSNVMVGKAGGQMDFITNYESLGLPTAMHPKNAGQTNNELGLVFHNDSAILRGIRNTTAVTTRAKVEGGVFCAASNDDTQNNPHNPMYWLTKAGVVGELAPIAGTINSESGGNSMAPQSSLIPTLKPVTLNSPQDALSLVNIGRLGSLYGTEKAQKVLKTIENLSAQKLKQFNAKALPDQIKDLVNCGYIQSQDLLNRFSATAVDPTQDAMVRQAFPNIANNNDQRRTATMAKLILDGYVGVGTVEKGGYDYHDNTRSSGETRDSEIGEMIGRVMELASLKQKDILIYVFTDGGVSASGATDDSQNGRGKIPWTGDSSQRSSSFMLLYRHAGKATLRTADKRQIGAFKDNGAVDTNATMVSNSVTNLSKAVVANYLSLSGQESKLADVVGDNPFGSSINSYLFFNPIK</sequence>
<reference evidence="1 2" key="1">
    <citation type="submission" date="2018-01" db="EMBL/GenBank/DDBJ databases">
        <title>Complete genome sequence of Bacteriovorax stolpii DSM12778.</title>
        <authorList>
            <person name="Tang B."/>
            <person name="Chang J."/>
        </authorList>
    </citation>
    <scope>NUCLEOTIDE SEQUENCE [LARGE SCALE GENOMIC DNA]</scope>
    <source>
        <strain evidence="1 2">DSM 12778</strain>
    </source>
</reference>